<dbReference type="NCBIfam" id="TIGR00756">
    <property type="entry name" value="PPR"/>
    <property type="match status" value="6"/>
</dbReference>
<dbReference type="Gene3D" id="1.25.40.10">
    <property type="entry name" value="Tetratricopeptide repeat domain"/>
    <property type="match status" value="2"/>
</dbReference>
<evidence type="ECO:0000256" key="4">
    <source>
        <dbReference type="SAM" id="MobiDB-lite"/>
    </source>
</evidence>
<evidence type="ECO:0000256" key="3">
    <source>
        <dbReference type="PROSITE-ProRule" id="PRU00708"/>
    </source>
</evidence>
<dbReference type="GO" id="GO:0010019">
    <property type="term" value="P:chloroplast-nucleus signaling pathway"/>
    <property type="evidence" value="ECO:0007669"/>
    <property type="project" value="TreeGrafter"/>
</dbReference>
<dbReference type="SUPFAM" id="SSF81901">
    <property type="entry name" value="HCP-like"/>
    <property type="match status" value="1"/>
</dbReference>
<dbReference type="GO" id="GO:0031930">
    <property type="term" value="P:mitochondria-nucleus signaling pathway"/>
    <property type="evidence" value="ECO:0007669"/>
    <property type="project" value="TreeGrafter"/>
</dbReference>
<evidence type="ECO:0000256" key="1">
    <source>
        <dbReference type="ARBA" id="ARBA00007626"/>
    </source>
</evidence>
<organism evidence="5 6">
    <name type="scientific">Artemisia annua</name>
    <name type="common">Sweet wormwood</name>
    <dbReference type="NCBI Taxonomy" id="35608"/>
    <lineage>
        <taxon>Eukaryota</taxon>
        <taxon>Viridiplantae</taxon>
        <taxon>Streptophyta</taxon>
        <taxon>Embryophyta</taxon>
        <taxon>Tracheophyta</taxon>
        <taxon>Spermatophyta</taxon>
        <taxon>Magnoliopsida</taxon>
        <taxon>eudicotyledons</taxon>
        <taxon>Gunneridae</taxon>
        <taxon>Pentapetalae</taxon>
        <taxon>asterids</taxon>
        <taxon>campanulids</taxon>
        <taxon>Asterales</taxon>
        <taxon>Asteraceae</taxon>
        <taxon>Asteroideae</taxon>
        <taxon>Anthemideae</taxon>
        <taxon>Artemisiinae</taxon>
        <taxon>Artemisia</taxon>
    </lineage>
</organism>
<keyword evidence="2" id="KW-0677">Repeat</keyword>
<comment type="caution">
    <text evidence="5">The sequence shown here is derived from an EMBL/GenBank/DDBJ whole genome shotgun (WGS) entry which is preliminary data.</text>
</comment>
<comment type="similarity">
    <text evidence="1">Belongs to the PPR family. P subfamily.</text>
</comment>
<dbReference type="Pfam" id="PF01535">
    <property type="entry name" value="PPR"/>
    <property type="match status" value="2"/>
</dbReference>
<feature type="repeat" description="PPR" evidence="3">
    <location>
        <begin position="303"/>
        <end position="337"/>
    </location>
</feature>
<dbReference type="GO" id="GO:0009507">
    <property type="term" value="C:chloroplast"/>
    <property type="evidence" value="ECO:0007669"/>
    <property type="project" value="TreeGrafter"/>
</dbReference>
<dbReference type="Pfam" id="PF13041">
    <property type="entry name" value="PPR_2"/>
    <property type="match status" value="2"/>
</dbReference>
<dbReference type="InterPro" id="IPR002885">
    <property type="entry name" value="PPR_rpt"/>
</dbReference>
<name>A0A2U1LZJ7_ARTAN</name>
<feature type="repeat" description="PPR" evidence="3">
    <location>
        <begin position="268"/>
        <end position="302"/>
    </location>
</feature>
<feature type="repeat" description="PPR" evidence="3">
    <location>
        <begin position="233"/>
        <end position="267"/>
    </location>
</feature>
<reference evidence="5 6" key="1">
    <citation type="journal article" date="2018" name="Mol. Plant">
        <title>The genome of Artemisia annua provides insight into the evolution of Asteraceae family and artemisinin biosynthesis.</title>
        <authorList>
            <person name="Shen Q."/>
            <person name="Zhang L."/>
            <person name="Liao Z."/>
            <person name="Wang S."/>
            <person name="Yan T."/>
            <person name="Shi P."/>
            <person name="Liu M."/>
            <person name="Fu X."/>
            <person name="Pan Q."/>
            <person name="Wang Y."/>
            <person name="Lv Z."/>
            <person name="Lu X."/>
            <person name="Zhang F."/>
            <person name="Jiang W."/>
            <person name="Ma Y."/>
            <person name="Chen M."/>
            <person name="Hao X."/>
            <person name="Li L."/>
            <person name="Tang Y."/>
            <person name="Lv G."/>
            <person name="Zhou Y."/>
            <person name="Sun X."/>
            <person name="Brodelius P.E."/>
            <person name="Rose J.K.C."/>
            <person name="Tang K."/>
        </authorList>
    </citation>
    <scope>NUCLEOTIDE SEQUENCE [LARGE SCALE GENOMIC DNA]</scope>
    <source>
        <strain evidence="6">cv. Huhao1</strain>
        <tissue evidence="5">Leaf</tissue>
    </source>
</reference>
<dbReference type="OrthoDB" id="185373at2759"/>
<dbReference type="STRING" id="35608.A0A2U1LZJ7"/>
<dbReference type="PANTHER" id="PTHR47936">
    <property type="entry name" value="PPR_LONG DOMAIN-CONTAINING PROTEIN"/>
    <property type="match status" value="1"/>
</dbReference>
<dbReference type="PROSITE" id="PS51375">
    <property type="entry name" value="PPR"/>
    <property type="match status" value="4"/>
</dbReference>
<protein>
    <submittedName>
        <fullName evidence="5">Pentatricopeptide repeat protein</fullName>
    </submittedName>
</protein>
<feature type="region of interest" description="Disordered" evidence="4">
    <location>
        <begin position="22"/>
        <end position="41"/>
    </location>
</feature>
<evidence type="ECO:0000313" key="6">
    <source>
        <dbReference type="Proteomes" id="UP000245207"/>
    </source>
</evidence>
<feature type="repeat" description="PPR" evidence="3">
    <location>
        <begin position="198"/>
        <end position="232"/>
    </location>
</feature>
<proteinExistence type="inferred from homology"/>
<evidence type="ECO:0000313" key="5">
    <source>
        <dbReference type="EMBL" id="PWA54446.1"/>
    </source>
</evidence>
<dbReference type="PANTHER" id="PTHR47936:SF5">
    <property type="entry name" value="PENTACOTRIPEPTIDE-REPEAT REGION OF PRORP DOMAIN-CONTAINING PROTEIN"/>
    <property type="match status" value="1"/>
</dbReference>
<accession>A0A2U1LZJ7</accession>
<dbReference type="AlphaFoldDB" id="A0A2U1LZJ7"/>
<dbReference type="Proteomes" id="UP000245207">
    <property type="component" value="Unassembled WGS sequence"/>
</dbReference>
<dbReference type="EMBL" id="PKPP01007072">
    <property type="protein sequence ID" value="PWA54446.1"/>
    <property type="molecule type" value="Genomic_DNA"/>
</dbReference>
<keyword evidence="6" id="KW-1185">Reference proteome</keyword>
<dbReference type="InterPro" id="IPR011990">
    <property type="entry name" value="TPR-like_helical_dom_sf"/>
</dbReference>
<sequence>MSSAAYNRLQNIFKTSTTASVSPSSTTTKTLKEKTKRPKKNITTTVIPKPKKEKLAFEPLPMSKLTDSLANLKMFIDTFKRASNSGPFRYSYKYYEEVVSHLARARQYSYIEEILQHQKRYKIDMSNESFVVRLMSLYGKSRMYEHARKLFDEMPEFNCPRTVLSANALLAACVNSKRLNEMPELFRELREELCIKPDEVSYNVVIKAYCEMDATDSALLAIDEMERNGCECSLYTYNTILDGLYGNGKISDADKLWEVMENKNIQPDVRTYNAKLRGLIVDKRINEAIELLDVMRSNGVKPDVYTYNGLINGFVKEDNLAEVKKWYEEMVKNEIVPDSVTYRIIVPFASRKGDYLFGFEVSKEGLLREINVGRSNLQGVLDGLLKLSASDESRELLKLVKASNFIYYKLNLPGDSDVEA</sequence>
<gene>
    <name evidence="5" type="ORF">CTI12_AA435060</name>
</gene>
<evidence type="ECO:0000256" key="2">
    <source>
        <dbReference type="ARBA" id="ARBA00022737"/>
    </source>
</evidence>